<sequence>LPSCHRRFLLHVIVERWHRIDGGKVCRHVQIVQIDCSGAVVRPLSSSRRHDADVVVPIVQIVHRLRADEQVGCRLLRLILVLAQPGQQLELITARVHHLDRGERHVQAWVEQPRVVGDKLGHLRGGGSLLVVLVPARLHQTLELWLNACRYRDRVAVLQMLQHLIVGQPLERERSERDDLVQQHPVRPHVRGGRKDAQPERFRCHPAHRQHATPIEPVVIVLERWPGHTEVTELDDTLRIHHTVPAGHIPVDVLLLGQVGERPRHIQRHHREPLVRDVRVFRLLAIHQMATGEQVRLEITVQHKLHHRVDRFRLQTHTEQPDDVVVVEALHRLRLGQKVHLVLRGRAHLERLHRDRRPAFVPDLCLTAVHRAEGTLPQPAIDHDAILRYFPLVQRVNRSGRLRQQIDPELLQILGGRLHLPVVTHLPEQERRHRQDQYANDRHHRDDDHRHLVARDAKNAHEALERTHRRTIVRDVAVPRHPHDRRLVQHQITPEQLVVRFGNVGRKVAHNVCRPIYKLQHIDDRVP</sequence>
<dbReference type="AlphaFoldDB" id="A0A8W7P7E0"/>
<name>A0A8W7P7E0_ANOCL</name>
<reference evidence="1" key="1">
    <citation type="submission" date="2022-08" db="UniProtKB">
        <authorList>
            <consortium name="EnsemblMetazoa"/>
        </authorList>
    </citation>
    <scope>IDENTIFICATION</scope>
</reference>
<proteinExistence type="predicted"/>
<dbReference type="EnsemblMetazoa" id="ACOM027170-RA">
    <property type="protein sequence ID" value="ACOM027170-PA.1"/>
    <property type="gene ID" value="ACOM027170"/>
</dbReference>
<organism evidence="1">
    <name type="scientific">Anopheles coluzzii</name>
    <name type="common">African malaria mosquito</name>
    <dbReference type="NCBI Taxonomy" id="1518534"/>
    <lineage>
        <taxon>Eukaryota</taxon>
        <taxon>Metazoa</taxon>
        <taxon>Ecdysozoa</taxon>
        <taxon>Arthropoda</taxon>
        <taxon>Hexapoda</taxon>
        <taxon>Insecta</taxon>
        <taxon>Pterygota</taxon>
        <taxon>Neoptera</taxon>
        <taxon>Endopterygota</taxon>
        <taxon>Diptera</taxon>
        <taxon>Nematocera</taxon>
        <taxon>Culicoidea</taxon>
        <taxon>Culicidae</taxon>
        <taxon>Anophelinae</taxon>
        <taxon>Anopheles</taxon>
    </lineage>
</organism>
<accession>A0A8W7P7E0</accession>
<dbReference type="Proteomes" id="UP000075882">
    <property type="component" value="Unassembled WGS sequence"/>
</dbReference>
<protein>
    <submittedName>
        <fullName evidence="1">Uncharacterized protein</fullName>
    </submittedName>
</protein>
<evidence type="ECO:0000313" key="1">
    <source>
        <dbReference type="EnsemblMetazoa" id="ACOM027170-PA.1"/>
    </source>
</evidence>